<evidence type="ECO:0000313" key="1">
    <source>
        <dbReference type="EMBL" id="KAF2757254.1"/>
    </source>
</evidence>
<keyword evidence="2" id="KW-1185">Reference proteome</keyword>
<dbReference type="AlphaFoldDB" id="A0A6A6W5E0"/>
<evidence type="ECO:0000313" key="2">
    <source>
        <dbReference type="Proteomes" id="UP000799437"/>
    </source>
</evidence>
<dbReference type="GeneID" id="54490850"/>
<evidence type="ECO:0008006" key="3">
    <source>
        <dbReference type="Google" id="ProtNLM"/>
    </source>
</evidence>
<proteinExistence type="predicted"/>
<reference evidence="1" key="1">
    <citation type="journal article" date="2020" name="Stud. Mycol.">
        <title>101 Dothideomycetes genomes: a test case for predicting lifestyles and emergence of pathogens.</title>
        <authorList>
            <person name="Haridas S."/>
            <person name="Albert R."/>
            <person name="Binder M."/>
            <person name="Bloem J."/>
            <person name="Labutti K."/>
            <person name="Salamov A."/>
            <person name="Andreopoulos B."/>
            <person name="Baker S."/>
            <person name="Barry K."/>
            <person name="Bills G."/>
            <person name="Bluhm B."/>
            <person name="Cannon C."/>
            <person name="Castanera R."/>
            <person name="Culley D."/>
            <person name="Daum C."/>
            <person name="Ezra D."/>
            <person name="Gonzalez J."/>
            <person name="Henrissat B."/>
            <person name="Kuo A."/>
            <person name="Liang C."/>
            <person name="Lipzen A."/>
            <person name="Lutzoni F."/>
            <person name="Magnuson J."/>
            <person name="Mondo S."/>
            <person name="Nolan M."/>
            <person name="Ohm R."/>
            <person name="Pangilinan J."/>
            <person name="Park H.-J."/>
            <person name="Ramirez L."/>
            <person name="Alfaro M."/>
            <person name="Sun H."/>
            <person name="Tritt A."/>
            <person name="Yoshinaga Y."/>
            <person name="Zwiers L.-H."/>
            <person name="Turgeon B."/>
            <person name="Goodwin S."/>
            <person name="Spatafora J."/>
            <person name="Crous P."/>
            <person name="Grigoriev I."/>
        </authorList>
    </citation>
    <scope>NUCLEOTIDE SEQUENCE</scope>
    <source>
        <strain evidence="1">CBS 121739</strain>
    </source>
</reference>
<gene>
    <name evidence="1" type="ORF">EJ05DRAFT_60654</name>
</gene>
<sequence>MATYNDAFSVPLHPSSPQSISLIDLLFPSLNTTLVAFQQLLAGHLNSCAGLLGLCRLVAFAARYFYRHSKGAVRECYSQLIPHSIVTTSHTRSLDAVHLRSW</sequence>
<dbReference type="Proteomes" id="UP000799437">
    <property type="component" value="Unassembled WGS sequence"/>
</dbReference>
<name>A0A6A6W5E0_9PEZI</name>
<accession>A0A6A6W5E0</accession>
<protein>
    <recommendedName>
        <fullName evidence="3">BCS1 N-terminal domain-containing protein</fullName>
    </recommendedName>
</protein>
<dbReference type="RefSeq" id="XP_033599705.1">
    <property type="nucleotide sequence ID" value="XM_033749796.1"/>
</dbReference>
<dbReference type="EMBL" id="ML996574">
    <property type="protein sequence ID" value="KAF2757254.1"/>
    <property type="molecule type" value="Genomic_DNA"/>
</dbReference>
<organism evidence="1 2">
    <name type="scientific">Pseudovirgaria hyperparasitica</name>
    <dbReference type="NCBI Taxonomy" id="470096"/>
    <lineage>
        <taxon>Eukaryota</taxon>
        <taxon>Fungi</taxon>
        <taxon>Dikarya</taxon>
        <taxon>Ascomycota</taxon>
        <taxon>Pezizomycotina</taxon>
        <taxon>Dothideomycetes</taxon>
        <taxon>Dothideomycetes incertae sedis</taxon>
        <taxon>Acrospermales</taxon>
        <taxon>Acrospermaceae</taxon>
        <taxon>Pseudovirgaria</taxon>
    </lineage>
</organism>